<dbReference type="EMBL" id="JADPIE010000004">
    <property type="protein sequence ID" value="MBF8437110.1"/>
    <property type="molecule type" value="Genomic_DNA"/>
</dbReference>
<dbReference type="PIRSF" id="PIRSF006078">
    <property type="entry name" value="GlxK"/>
    <property type="match status" value="1"/>
</dbReference>
<keyword evidence="6" id="KW-1185">Reference proteome</keyword>
<dbReference type="InterPro" id="IPR036129">
    <property type="entry name" value="Glycerate_kinase_sf"/>
</dbReference>
<dbReference type="InterPro" id="IPR018193">
    <property type="entry name" value="Glyc_kinase_flavodox-like_fold"/>
</dbReference>
<dbReference type="SUPFAM" id="SSF110738">
    <property type="entry name" value="Glycerate kinase I"/>
    <property type="match status" value="1"/>
</dbReference>
<evidence type="ECO:0000313" key="6">
    <source>
        <dbReference type="Proteomes" id="UP000621436"/>
    </source>
</evidence>
<dbReference type="PANTHER" id="PTHR21599">
    <property type="entry name" value="GLYCERATE KINASE"/>
    <property type="match status" value="1"/>
</dbReference>
<proteinExistence type="inferred from homology"/>
<evidence type="ECO:0000256" key="2">
    <source>
        <dbReference type="ARBA" id="ARBA00022679"/>
    </source>
</evidence>
<evidence type="ECO:0000313" key="5">
    <source>
        <dbReference type="EMBL" id="MBF8437110.1"/>
    </source>
</evidence>
<dbReference type="InterPro" id="IPR018197">
    <property type="entry name" value="Glycerate_kinase_RE-like"/>
</dbReference>
<dbReference type="NCBIfam" id="TIGR00045">
    <property type="entry name" value="glycerate kinase"/>
    <property type="match status" value="1"/>
</dbReference>
<dbReference type="GO" id="GO:0031388">
    <property type="term" value="P:organic acid phosphorylation"/>
    <property type="evidence" value="ECO:0007669"/>
    <property type="project" value="UniProtKB-UniRule"/>
</dbReference>
<comment type="similarity">
    <text evidence="1 4">Belongs to the glycerate kinase type-1 family.</text>
</comment>
<protein>
    <submittedName>
        <fullName evidence="5">Glycerate kinase</fullName>
    </submittedName>
</protein>
<dbReference type="AlphaFoldDB" id="A0A931F6N1"/>
<evidence type="ECO:0000256" key="4">
    <source>
        <dbReference type="PIRNR" id="PIRNR006078"/>
    </source>
</evidence>
<comment type="caution">
    <text evidence="5">The sequence shown here is derived from an EMBL/GenBank/DDBJ whole genome shotgun (WGS) entry which is preliminary data.</text>
</comment>
<gene>
    <name evidence="5" type="ORF">I0Q91_08480</name>
</gene>
<reference evidence="5" key="1">
    <citation type="submission" date="2020-11" db="EMBL/GenBank/DDBJ databases">
        <title>Halonatronomonas betainensis gen. nov., sp. nov. a novel haloalkaliphilic representative of the family Halanaerobiacae capable of betaine degradation.</title>
        <authorList>
            <person name="Boltyanskaya Y."/>
            <person name="Kevbrin V."/>
            <person name="Detkova E."/>
            <person name="Grouzdev D.S."/>
            <person name="Koziaeva V."/>
            <person name="Zhilina T."/>
        </authorList>
    </citation>
    <scope>NUCLEOTIDE SEQUENCE</scope>
    <source>
        <strain evidence="5">Z-7014</strain>
    </source>
</reference>
<dbReference type="Proteomes" id="UP000621436">
    <property type="component" value="Unassembled WGS sequence"/>
</dbReference>
<dbReference type="Pfam" id="PF02595">
    <property type="entry name" value="Gly_kinase"/>
    <property type="match status" value="1"/>
</dbReference>
<keyword evidence="2 4" id="KW-0808">Transferase</keyword>
<sequence length="377" mass="39619">MKIIIAPDSYKGSLTALEVAENIETGIKKTIPEAEIIKVPMADGGEGTVQALVDAHNGQIIEEEVIGPEGDRVKAFYGILNESQAVIEMAAASGISYIDPATADPRKTTTYGTGQLIKSALKRGASHIILGIGGSATMDAGVGALQALGFSFKDKAGQEIGRGGGQIGKIASVSKENLYPPAEELYLEIACDVSNPFYGENGAAYIYGPQKGASQKQVEELDQNFRKFNQFVRDNYNKDLQQLPGAGAAGGLGAGLITFLNGELKEGADIVARANQLAAKLKGADLVITGEGQLDYQTVNNKAPIHVAHLAGAEGIPVLAIAGSLGEDYQKVFQKGIDAAFSIINKPASLNKIILATPELLQETARNIGRLITLDID</sequence>
<accession>A0A931F6N1</accession>
<dbReference type="InterPro" id="IPR004381">
    <property type="entry name" value="Glycerate_kinase"/>
</dbReference>
<dbReference type="Gene3D" id="3.40.50.10350">
    <property type="entry name" value="Glycerate kinase, domain 1"/>
    <property type="match status" value="1"/>
</dbReference>
<evidence type="ECO:0000256" key="1">
    <source>
        <dbReference type="ARBA" id="ARBA00006284"/>
    </source>
</evidence>
<dbReference type="GO" id="GO:0008887">
    <property type="term" value="F:glycerate kinase activity"/>
    <property type="evidence" value="ECO:0007669"/>
    <property type="project" value="UniProtKB-UniRule"/>
</dbReference>
<evidence type="ECO:0000256" key="3">
    <source>
        <dbReference type="ARBA" id="ARBA00022777"/>
    </source>
</evidence>
<dbReference type="RefSeq" id="WP_270454052.1">
    <property type="nucleotide sequence ID" value="NZ_JADPIE010000004.1"/>
</dbReference>
<dbReference type="PANTHER" id="PTHR21599:SF0">
    <property type="entry name" value="GLYCERATE KINASE"/>
    <property type="match status" value="1"/>
</dbReference>
<dbReference type="Gene3D" id="3.90.1510.10">
    <property type="entry name" value="Glycerate kinase, domain 2"/>
    <property type="match status" value="1"/>
</dbReference>
<organism evidence="5 6">
    <name type="scientific">Halonatronomonas betaini</name>
    <dbReference type="NCBI Taxonomy" id="2778430"/>
    <lineage>
        <taxon>Bacteria</taxon>
        <taxon>Bacillati</taxon>
        <taxon>Bacillota</taxon>
        <taxon>Clostridia</taxon>
        <taxon>Halanaerobiales</taxon>
        <taxon>Halarsenatibacteraceae</taxon>
        <taxon>Halonatronomonas</taxon>
    </lineage>
</organism>
<name>A0A931F6N1_9FIRM</name>
<keyword evidence="3 4" id="KW-0418">Kinase</keyword>